<feature type="repeat" description="TPR" evidence="8">
    <location>
        <begin position="316"/>
        <end position="349"/>
    </location>
</feature>
<keyword evidence="6 8" id="KW-0802">TPR repeat</keyword>
<gene>
    <name evidence="11" type="ORF">BJG266_LOCUS28628</name>
    <name evidence="12" type="ORF">BJG266_LOCUS42853</name>
    <name evidence="13" type="ORF">QVE165_LOCUS45286</name>
    <name evidence="14" type="ORF">QVE165_LOCUS59751</name>
</gene>
<dbReference type="GO" id="GO:0016779">
    <property type="term" value="F:nucleotidyltransferase activity"/>
    <property type="evidence" value="ECO:0007669"/>
    <property type="project" value="UniProtKB-KW"/>
</dbReference>
<comment type="function">
    <text evidence="10">Kinesin is a microtubule-associated force-producing protein that play a role in organelle transport.</text>
</comment>
<dbReference type="PROSITE" id="PS50293">
    <property type="entry name" value="TPR_REGION"/>
    <property type="match status" value="4"/>
</dbReference>
<dbReference type="PANTHER" id="PTHR45641">
    <property type="entry name" value="TETRATRICOPEPTIDE REPEAT PROTEIN (AFU_ORTHOLOGUE AFUA_6G03870)"/>
    <property type="match status" value="1"/>
</dbReference>
<dbReference type="EMBL" id="CAJNOI010000300">
    <property type="protein sequence ID" value="CAF1233099.1"/>
    <property type="molecule type" value="Genomic_DNA"/>
</dbReference>
<feature type="repeat" description="TPR" evidence="8">
    <location>
        <begin position="526"/>
        <end position="559"/>
    </location>
</feature>
<dbReference type="Gene3D" id="1.25.40.10">
    <property type="entry name" value="Tetratricopeptide repeat domain"/>
    <property type="match status" value="4"/>
</dbReference>
<evidence type="ECO:0000256" key="8">
    <source>
        <dbReference type="PROSITE-ProRule" id="PRU00339"/>
    </source>
</evidence>
<evidence type="ECO:0000313" key="13">
    <source>
        <dbReference type="EMBL" id="CAF1528010.1"/>
    </source>
</evidence>
<keyword evidence="4" id="KW-0548">Nucleotidyltransferase</keyword>
<evidence type="ECO:0000256" key="4">
    <source>
        <dbReference type="ARBA" id="ARBA00022695"/>
    </source>
</evidence>
<evidence type="ECO:0000256" key="6">
    <source>
        <dbReference type="ARBA" id="ARBA00022803"/>
    </source>
</evidence>
<feature type="repeat" description="TPR" evidence="8">
    <location>
        <begin position="358"/>
        <end position="391"/>
    </location>
</feature>
<keyword evidence="2 9" id="KW-0328">Glycosyltransferase</keyword>
<dbReference type="InterPro" id="IPR000768">
    <property type="entry name" value="ART"/>
</dbReference>
<organism evidence="12 16">
    <name type="scientific">Adineta steineri</name>
    <dbReference type="NCBI Taxonomy" id="433720"/>
    <lineage>
        <taxon>Eukaryota</taxon>
        <taxon>Metazoa</taxon>
        <taxon>Spiralia</taxon>
        <taxon>Gnathifera</taxon>
        <taxon>Rotifera</taxon>
        <taxon>Eurotatoria</taxon>
        <taxon>Bdelloidea</taxon>
        <taxon>Adinetida</taxon>
        <taxon>Adinetidae</taxon>
        <taxon>Adineta</taxon>
    </lineage>
</organism>
<protein>
    <recommendedName>
        <fullName evidence="9 10">Multifunctional fusion protein</fullName>
    </recommendedName>
    <domain>
        <recommendedName>
            <fullName evidence="9">NAD(P)(+)--arginine ADP-ribosyltransferase</fullName>
            <ecNumber evidence="9">2.4.2.31</ecNumber>
        </recommendedName>
        <alternativeName>
            <fullName evidence="9">Mono(ADP-ribosyl)transferase</fullName>
        </alternativeName>
    </domain>
    <domain>
        <recommendedName>
            <fullName evidence="10">Kinesin light chain</fullName>
        </recommendedName>
    </domain>
</protein>
<dbReference type="PROSITE" id="PS50005">
    <property type="entry name" value="TPR"/>
    <property type="match status" value="7"/>
</dbReference>
<keyword evidence="5" id="KW-0677">Repeat</keyword>
<dbReference type="InterPro" id="IPR011990">
    <property type="entry name" value="TPR-like_helical_dom_sf"/>
</dbReference>
<accession>A0A815SP34</accession>
<dbReference type="GO" id="GO:0106274">
    <property type="term" value="F:NAD+-protein-arginine ADP-ribosyltransferase activity"/>
    <property type="evidence" value="ECO:0007669"/>
    <property type="project" value="UniProtKB-EC"/>
</dbReference>
<dbReference type="SMART" id="SM00028">
    <property type="entry name" value="TPR"/>
    <property type="match status" value="7"/>
</dbReference>
<comment type="similarity">
    <text evidence="1 9">Belongs to the Arg-specific ADP-ribosyltransferase family.</text>
</comment>
<evidence type="ECO:0000256" key="10">
    <source>
        <dbReference type="RuleBase" id="RU367020"/>
    </source>
</evidence>
<evidence type="ECO:0000256" key="1">
    <source>
        <dbReference type="ARBA" id="ARBA00009558"/>
    </source>
</evidence>
<dbReference type="SUPFAM" id="SSF81901">
    <property type="entry name" value="HCP-like"/>
    <property type="match status" value="1"/>
</dbReference>
<proteinExistence type="inferred from homology"/>
<dbReference type="Proteomes" id="UP000663877">
    <property type="component" value="Unassembled WGS sequence"/>
</dbReference>
<dbReference type="AlphaFoldDB" id="A0A815SP34"/>
<keyword evidence="15" id="KW-1185">Reference proteome</keyword>
<comment type="similarity">
    <text evidence="10">Belongs to the kinesin light chain family.</text>
</comment>
<dbReference type="Pfam" id="PF13374">
    <property type="entry name" value="TPR_10"/>
    <property type="match status" value="2"/>
</dbReference>
<dbReference type="GO" id="GO:0005874">
    <property type="term" value="C:microtubule"/>
    <property type="evidence" value="ECO:0007669"/>
    <property type="project" value="UniProtKB-UniRule"/>
</dbReference>
<keyword evidence="10" id="KW-0206">Cytoskeleton</keyword>
<dbReference type="EMBL" id="CAJNOI010002857">
    <property type="protein sequence ID" value="CAF1495344.1"/>
    <property type="molecule type" value="Genomic_DNA"/>
</dbReference>
<dbReference type="PRINTS" id="PR00381">
    <property type="entry name" value="KINESINLIGHT"/>
</dbReference>
<comment type="subunit">
    <text evidence="10">Oligomeric complex composed of two heavy chains and two light chains.</text>
</comment>
<dbReference type="GO" id="GO:0005871">
    <property type="term" value="C:kinesin complex"/>
    <property type="evidence" value="ECO:0007669"/>
    <property type="project" value="UniProtKB-UniRule"/>
</dbReference>
<feature type="repeat" description="TPR" evidence="8">
    <location>
        <begin position="279"/>
        <end position="312"/>
    </location>
</feature>
<dbReference type="SUPFAM" id="SSF56399">
    <property type="entry name" value="ADP-ribosylation"/>
    <property type="match status" value="1"/>
</dbReference>
<keyword evidence="10" id="KW-0963">Cytoplasm</keyword>
<dbReference type="InterPro" id="IPR019734">
    <property type="entry name" value="TPR_rpt"/>
</dbReference>
<evidence type="ECO:0000313" key="14">
    <source>
        <dbReference type="EMBL" id="CAF1642697.1"/>
    </source>
</evidence>
<evidence type="ECO:0000256" key="7">
    <source>
        <dbReference type="ARBA" id="ARBA00047597"/>
    </source>
</evidence>
<sequence>MAVKQCDQDTIAVSFLTANEMTSTENLNQLEPTFMYTQLFKEILLDIEYDGKALKNLAVCCHEVFTGNPTELQVIKEFERDYRPQKAIWWYTRECFTYKMLNRALRNMDADIIINMGFFLRDVHQQIQQLHEQQVSNHGRKPFLVYRGQGLMKSDFEKLQKAKGGLMSFNNFLSTSKDKEVSFDFAGRASSKPNMVGILFVMSIDPCLKSTPFASIKEESYFKEEEEILFSMHTVFRVNVIKQMDNKNQLYQVELQLTSDDDQQLRLLTDRMREDAGGSTGWQRLGDLLLKIGQFNKAKELYNVLLEQTSEESEKAHYHNQLGSVHSNQGDYEKAIWYYEQALEIREKALPSNHPDLASSYNNIGGVYDNMGEYPKALSYYEKALEIFQKTLPSNHPSLATSYNNIGLVYDKMRECSKALSSHEKALEIWQKTLPSNHPDLGTSYNNIGLVYTKMREYSKALSYYEKALEIFQKTLSSNHPSLATLCSNIGNVYNLIGAYSKALSSHEKSLEIREKAVPSNQPDLATSYTNIGGVYNNMKEYSKALSYLERALDILQRALPPTHPNIQNVKDGIEIVKKEIIKSS</sequence>
<evidence type="ECO:0000313" key="12">
    <source>
        <dbReference type="EMBL" id="CAF1495344.1"/>
    </source>
</evidence>
<dbReference type="EC" id="2.4.2.31" evidence="9"/>
<feature type="repeat" description="TPR" evidence="8">
    <location>
        <begin position="400"/>
        <end position="433"/>
    </location>
</feature>
<keyword evidence="10" id="KW-0493">Microtubule</keyword>
<dbReference type="Pfam" id="PF13181">
    <property type="entry name" value="TPR_8"/>
    <property type="match status" value="1"/>
</dbReference>
<comment type="subcellular location">
    <subcellularLocation>
        <location evidence="10">Cytoplasm</location>
        <location evidence="10">Cytoskeleton</location>
    </subcellularLocation>
</comment>
<dbReference type="EMBL" id="CAJNOM010000632">
    <property type="protein sequence ID" value="CAF1528010.1"/>
    <property type="molecule type" value="Genomic_DNA"/>
</dbReference>
<dbReference type="Proteomes" id="UP000663832">
    <property type="component" value="Unassembled WGS sequence"/>
</dbReference>
<name>A0A815SP34_9BILA</name>
<dbReference type="PROSITE" id="PS51996">
    <property type="entry name" value="TR_MART"/>
    <property type="match status" value="1"/>
</dbReference>
<evidence type="ECO:0000313" key="11">
    <source>
        <dbReference type="EMBL" id="CAF1233099.1"/>
    </source>
</evidence>
<dbReference type="Gene3D" id="3.90.176.10">
    <property type="entry name" value="Toxin ADP-ribosyltransferase, Chain A, domain 1"/>
    <property type="match status" value="1"/>
</dbReference>
<dbReference type="Pfam" id="PF01129">
    <property type="entry name" value="ART"/>
    <property type="match status" value="1"/>
</dbReference>
<feature type="repeat" description="TPR" evidence="8">
    <location>
        <begin position="484"/>
        <end position="517"/>
    </location>
</feature>
<reference evidence="12" key="1">
    <citation type="submission" date="2021-02" db="EMBL/GenBank/DDBJ databases">
        <authorList>
            <person name="Nowell W R."/>
        </authorList>
    </citation>
    <scope>NUCLEOTIDE SEQUENCE</scope>
</reference>
<evidence type="ECO:0000256" key="9">
    <source>
        <dbReference type="RuleBase" id="RU361228"/>
    </source>
</evidence>
<evidence type="ECO:0000256" key="2">
    <source>
        <dbReference type="ARBA" id="ARBA00022676"/>
    </source>
</evidence>
<evidence type="ECO:0000313" key="16">
    <source>
        <dbReference type="Proteomes" id="UP000663877"/>
    </source>
</evidence>
<dbReference type="OrthoDB" id="1658288at2759"/>
<feature type="repeat" description="TPR" evidence="8">
    <location>
        <begin position="442"/>
        <end position="475"/>
    </location>
</feature>
<dbReference type="PANTHER" id="PTHR45641:SF19">
    <property type="entry name" value="NEPHROCYSTIN-3"/>
    <property type="match status" value="1"/>
</dbReference>
<evidence type="ECO:0000256" key="3">
    <source>
        <dbReference type="ARBA" id="ARBA00022679"/>
    </source>
</evidence>
<keyword evidence="9" id="KW-0521">NADP</keyword>
<evidence type="ECO:0000313" key="15">
    <source>
        <dbReference type="Proteomes" id="UP000663832"/>
    </source>
</evidence>
<keyword evidence="3 9" id="KW-0808">Transferase</keyword>
<dbReference type="Pfam" id="PF13424">
    <property type="entry name" value="TPR_12"/>
    <property type="match status" value="2"/>
</dbReference>
<comment type="caution">
    <text evidence="12">The sequence shown here is derived from an EMBL/GenBank/DDBJ whole genome shotgun (WGS) entry which is preliminary data.</text>
</comment>
<keyword evidence="10" id="KW-0505">Motor protein</keyword>
<evidence type="ECO:0000256" key="5">
    <source>
        <dbReference type="ARBA" id="ARBA00022737"/>
    </source>
</evidence>
<dbReference type="EMBL" id="CAJNOM010003189">
    <property type="protein sequence ID" value="CAF1642697.1"/>
    <property type="molecule type" value="Genomic_DNA"/>
</dbReference>
<comment type="catalytic activity">
    <reaction evidence="7 9">
        <text>L-arginyl-[protein] + NAD(+) = N(omega)-(ADP-D-ribosyl)-L-arginyl-[protein] + nicotinamide + H(+)</text>
        <dbReference type="Rhea" id="RHEA:19149"/>
        <dbReference type="Rhea" id="RHEA-COMP:10532"/>
        <dbReference type="Rhea" id="RHEA-COMP:15087"/>
        <dbReference type="ChEBI" id="CHEBI:15378"/>
        <dbReference type="ChEBI" id="CHEBI:17154"/>
        <dbReference type="ChEBI" id="CHEBI:29965"/>
        <dbReference type="ChEBI" id="CHEBI:57540"/>
        <dbReference type="ChEBI" id="CHEBI:142554"/>
        <dbReference type="EC" id="2.4.2.31"/>
    </reaction>
</comment>
<keyword evidence="9" id="KW-0520">NAD</keyword>